<accession>A0A7R9W5I3</accession>
<gene>
    <name evidence="1" type="ORF">TDUB1175_LOCUS13046</name>
</gene>
<sequence length="287" mass="32106">MRDVVEPFGFTATGRRRPEGICDDIMRDWGKEVEEGKMHVYFSNLHLPSKAGHVWVSGGNIWDASAHRLRAAHPSYSSGTSIARQEVVDLAAFDEALMTWLEQKKGEHPDSSRGLYSAVAEKAGFFLANLELLTNIRQRHLLDLCVLPPSAQSKFRLPEDEILLLWRATMSLAQTYADLIRSDLSAIAENSEQSQVLVPAARRIVDSFWTDAGSRAGKDVEIVASHILSIIFGGELMLEPLEEVDKELILLPKLSDEDKHLDFLGLRNVDAPEYEIEPREVSPTDLC</sequence>
<dbReference type="AlphaFoldDB" id="A0A7R9W5I3"/>
<protein>
    <submittedName>
        <fullName evidence="1">Uncharacterized protein</fullName>
    </submittedName>
</protein>
<name>A0A7R9W5I3_9STRA</name>
<proteinExistence type="predicted"/>
<reference evidence="1" key="1">
    <citation type="submission" date="2021-01" db="EMBL/GenBank/DDBJ databases">
        <authorList>
            <person name="Corre E."/>
            <person name="Pelletier E."/>
            <person name="Niang G."/>
            <person name="Scheremetjew M."/>
            <person name="Finn R."/>
            <person name="Kale V."/>
            <person name="Holt S."/>
            <person name="Cochrane G."/>
            <person name="Meng A."/>
            <person name="Brown T."/>
            <person name="Cohen L."/>
        </authorList>
    </citation>
    <scope>NUCLEOTIDE SEQUENCE</scope>
    <source>
        <strain evidence="1">CCMP147</strain>
    </source>
</reference>
<organism evidence="1">
    <name type="scientific">Pseudictyota dubia</name>
    <dbReference type="NCBI Taxonomy" id="2749911"/>
    <lineage>
        <taxon>Eukaryota</taxon>
        <taxon>Sar</taxon>
        <taxon>Stramenopiles</taxon>
        <taxon>Ochrophyta</taxon>
        <taxon>Bacillariophyta</taxon>
        <taxon>Mediophyceae</taxon>
        <taxon>Biddulphiophycidae</taxon>
        <taxon>Eupodiscales</taxon>
        <taxon>Odontellaceae</taxon>
        <taxon>Pseudictyota</taxon>
    </lineage>
</organism>
<evidence type="ECO:0000313" key="1">
    <source>
        <dbReference type="EMBL" id="CAD8314257.1"/>
    </source>
</evidence>
<dbReference type="EMBL" id="HBED01026183">
    <property type="protein sequence ID" value="CAD8314257.1"/>
    <property type="molecule type" value="Transcribed_RNA"/>
</dbReference>